<organism evidence="2 3">
    <name type="scientific">Aplosporella prunicola CBS 121167</name>
    <dbReference type="NCBI Taxonomy" id="1176127"/>
    <lineage>
        <taxon>Eukaryota</taxon>
        <taxon>Fungi</taxon>
        <taxon>Dikarya</taxon>
        <taxon>Ascomycota</taxon>
        <taxon>Pezizomycotina</taxon>
        <taxon>Dothideomycetes</taxon>
        <taxon>Dothideomycetes incertae sedis</taxon>
        <taxon>Botryosphaeriales</taxon>
        <taxon>Aplosporellaceae</taxon>
        <taxon>Aplosporella</taxon>
    </lineage>
</organism>
<dbReference type="Proteomes" id="UP000799438">
    <property type="component" value="Unassembled WGS sequence"/>
</dbReference>
<proteinExistence type="predicted"/>
<dbReference type="GeneID" id="54304838"/>
<accession>A0A6A6B2D1</accession>
<feature type="coiled-coil region" evidence="1">
    <location>
        <begin position="36"/>
        <end position="70"/>
    </location>
</feature>
<keyword evidence="3" id="KW-1185">Reference proteome</keyword>
<protein>
    <submittedName>
        <fullName evidence="2">Uncharacterized protein</fullName>
    </submittedName>
</protein>
<dbReference type="RefSeq" id="XP_033393689.1">
    <property type="nucleotide sequence ID" value="XM_033547331.1"/>
</dbReference>
<evidence type="ECO:0000313" key="2">
    <source>
        <dbReference type="EMBL" id="KAF2137976.1"/>
    </source>
</evidence>
<dbReference type="EMBL" id="ML995498">
    <property type="protein sequence ID" value="KAF2137976.1"/>
    <property type="molecule type" value="Genomic_DNA"/>
</dbReference>
<name>A0A6A6B2D1_9PEZI</name>
<evidence type="ECO:0000313" key="3">
    <source>
        <dbReference type="Proteomes" id="UP000799438"/>
    </source>
</evidence>
<evidence type="ECO:0000256" key="1">
    <source>
        <dbReference type="SAM" id="Coils"/>
    </source>
</evidence>
<reference evidence="2" key="1">
    <citation type="journal article" date="2020" name="Stud. Mycol.">
        <title>101 Dothideomycetes genomes: a test case for predicting lifestyles and emergence of pathogens.</title>
        <authorList>
            <person name="Haridas S."/>
            <person name="Albert R."/>
            <person name="Binder M."/>
            <person name="Bloem J."/>
            <person name="Labutti K."/>
            <person name="Salamov A."/>
            <person name="Andreopoulos B."/>
            <person name="Baker S."/>
            <person name="Barry K."/>
            <person name="Bills G."/>
            <person name="Bluhm B."/>
            <person name="Cannon C."/>
            <person name="Castanera R."/>
            <person name="Culley D."/>
            <person name="Daum C."/>
            <person name="Ezra D."/>
            <person name="Gonzalez J."/>
            <person name="Henrissat B."/>
            <person name="Kuo A."/>
            <person name="Liang C."/>
            <person name="Lipzen A."/>
            <person name="Lutzoni F."/>
            <person name="Magnuson J."/>
            <person name="Mondo S."/>
            <person name="Nolan M."/>
            <person name="Ohm R."/>
            <person name="Pangilinan J."/>
            <person name="Park H.-J."/>
            <person name="Ramirez L."/>
            <person name="Alfaro M."/>
            <person name="Sun H."/>
            <person name="Tritt A."/>
            <person name="Yoshinaga Y."/>
            <person name="Zwiers L.-H."/>
            <person name="Turgeon B."/>
            <person name="Goodwin S."/>
            <person name="Spatafora J."/>
            <person name="Crous P."/>
            <person name="Grigoriev I."/>
        </authorList>
    </citation>
    <scope>NUCLEOTIDE SEQUENCE</scope>
    <source>
        <strain evidence="2">CBS 121167</strain>
    </source>
</reference>
<dbReference type="AlphaFoldDB" id="A0A6A6B2D1"/>
<keyword evidence="1" id="KW-0175">Coiled coil</keyword>
<sequence length="257" mass="29434">MKQASRHAANMEIQASTWRTELQKGVEKRIVLECETSRLKLVNQDLERQLSNLMEKIKDLESSVSDTNSQSISMWDANIALTDELKIQNKMLSARHNSLKLPIKRKISEIGHFEGTDKDTTQLQADVARMDSLNERLRDELCDGRRQVQCTEKKAATRKTMLQGMKKIINSLSNKTKVLTELVSIGIDSADLCVAKLEERVLTWIYKRCEHEFNRETRDPEGELHALEVINREHEVAMAESTSNLKATLNKLRESVD</sequence>
<gene>
    <name evidence="2" type="ORF">K452DRAFT_93440</name>
</gene>